<organism evidence="5 6">
    <name type="scientific">Candidatus Avelusimicrobium gallicola</name>
    <dbReference type="NCBI Taxonomy" id="2562704"/>
    <lineage>
        <taxon>Bacteria</taxon>
        <taxon>Pseudomonadati</taxon>
        <taxon>Elusimicrobiota</taxon>
        <taxon>Elusimicrobia</taxon>
        <taxon>Elusimicrobiales</taxon>
        <taxon>Elusimicrobiaceae</taxon>
        <taxon>Candidatus Avelusimicrobium</taxon>
    </lineage>
</organism>
<dbReference type="OrthoDB" id="9757977at2"/>
<evidence type="ECO:0000256" key="2">
    <source>
        <dbReference type="ARBA" id="ARBA00023277"/>
    </source>
</evidence>
<comment type="caution">
    <text evidence="5">The sequence shown here is derived from an EMBL/GenBank/DDBJ whole genome shotgun (WGS) entry which is preliminary data.</text>
</comment>
<dbReference type="InterPro" id="IPR021923">
    <property type="entry name" value="DUF3536"/>
</dbReference>
<dbReference type="InterPro" id="IPR004300">
    <property type="entry name" value="Glyco_hydro_57_N"/>
</dbReference>
<gene>
    <name evidence="5" type="ORF">B5F75_06545</name>
</gene>
<name>A0A1Y4DIX4_9BACT</name>
<sequence length="789" mass="89238">MKYLCIHGHFYQPPRENAWLEEIEQQDSAAPFHDWNSRICAECYSPNALARLLDGNKNLIDLANNYAHISFNFGPTLLSWMEKNEPEVYQSVLEADKLSRERFGGHGGAIAQVYNHMILPLANARDKETQVKWGIADFEKRFGRKPEAIWLAETACNTETLEVLAAEGMKFVILAPGQCKRIRKIGEEKWQEVGAGVDPKRAYRCNLPSGRNIALFFYDGPISQGIAFSDTLSSGEKFAARLLGTYNAGGEPQLMHIATDGETYGHHQKFAEMALAYCLKKVEETPDVELTVYGEFLAKHPPLYEAQIVENSSWSCFHGVERWRADCGCNSGMKPGWHQKWRGPLRQALDFVRDEMIKTFETVGSQYFKNPWDARNDYIDLVLDRSLDAQHRFFLKHATEKAWNDRPTALCLLEMQRNAMLMYTSCGWFFDEISGIETVQIMQYAARAIELNRAISGVDLEPAFVEKLSAAPSNLKELKNGAVVYERYVKPQVMPIEKIALEHVVSLLADDTVNPQKAYECDVLAYAPKKLAAPGFHLCFGDITLKSRTTLLERKMHFAVFQHGATDFLCAAGTEGTLDRGAVFGQLEELFQAAKYEDCAALIRRSFPKQYPLSSMFLDVRRKVVDLVLRKMDEETDQKFTKVFEDQYPVVRGLQLIGAPIPKPFLTVAEFVLSNDLKAEFRAADVNVNEIEELMEDVKTLGLDVSKGPVREAVSEKLERLAFAFARNPSDTACALKLVEFLNYAEIFGFEPDAVRAQEFVFFGLRALGEEAKKKDILRALARKLKIAL</sequence>
<comment type="similarity">
    <text evidence="1 3">Belongs to the glycosyl hydrolase 57 family.</text>
</comment>
<dbReference type="AlphaFoldDB" id="A0A1Y4DIX4"/>
<keyword evidence="2 3" id="KW-0119">Carbohydrate metabolism</keyword>
<dbReference type="Pfam" id="PF12055">
    <property type="entry name" value="DUF3536"/>
    <property type="match status" value="1"/>
</dbReference>
<feature type="domain" description="Glycoside hydrolase family 57 N-terminal" evidence="4">
    <location>
        <begin position="108"/>
        <end position="302"/>
    </location>
</feature>
<dbReference type="GO" id="GO:0005975">
    <property type="term" value="P:carbohydrate metabolic process"/>
    <property type="evidence" value="ECO:0007669"/>
    <property type="project" value="InterPro"/>
</dbReference>
<dbReference type="InterPro" id="IPR052046">
    <property type="entry name" value="GH57_Enzymes"/>
</dbReference>
<dbReference type="Pfam" id="PF03065">
    <property type="entry name" value="Glyco_hydro_57"/>
    <property type="match status" value="1"/>
</dbReference>
<dbReference type="CDD" id="cd10797">
    <property type="entry name" value="GH57N_APU_like_1"/>
    <property type="match status" value="1"/>
</dbReference>
<dbReference type="RefSeq" id="WP_087289181.1">
    <property type="nucleotide sequence ID" value="NZ_NFJD01000004.1"/>
</dbReference>
<proteinExistence type="inferred from homology"/>
<reference evidence="6" key="1">
    <citation type="submission" date="2017-04" db="EMBL/GenBank/DDBJ databases">
        <title>Function of individual gut microbiota members based on whole genome sequencing of pure cultures obtained from chicken caecum.</title>
        <authorList>
            <person name="Medvecky M."/>
            <person name="Cejkova D."/>
            <person name="Polansky O."/>
            <person name="Karasova D."/>
            <person name="Kubasova T."/>
            <person name="Cizek A."/>
            <person name="Rychlik I."/>
        </authorList>
    </citation>
    <scope>NUCLEOTIDE SEQUENCE [LARGE SCALE GENOMIC DNA]</scope>
    <source>
        <strain evidence="6">An273</strain>
    </source>
</reference>
<evidence type="ECO:0000313" key="5">
    <source>
        <dbReference type="EMBL" id="OUO56270.1"/>
    </source>
</evidence>
<dbReference type="Proteomes" id="UP000196368">
    <property type="component" value="Unassembled WGS sequence"/>
</dbReference>
<dbReference type="PANTHER" id="PTHR36306:SF3">
    <property type="entry name" value="GLYCOSIDE HYDROLASE FAMILY 57"/>
    <property type="match status" value="1"/>
</dbReference>
<keyword evidence="6" id="KW-1185">Reference proteome</keyword>
<evidence type="ECO:0000259" key="4">
    <source>
        <dbReference type="Pfam" id="PF03065"/>
    </source>
</evidence>
<dbReference type="InterPro" id="IPR011330">
    <property type="entry name" value="Glyco_hydro/deAcase_b/a-brl"/>
</dbReference>
<protein>
    <recommendedName>
        <fullName evidence="4">Glycoside hydrolase family 57 N-terminal domain-containing protein</fullName>
    </recommendedName>
</protein>
<dbReference type="EMBL" id="NFJD01000004">
    <property type="protein sequence ID" value="OUO56270.1"/>
    <property type="molecule type" value="Genomic_DNA"/>
</dbReference>
<dbReference type="InterPro" id="IPR027291">
    <property type="entry name" value="Glyco_hydro_38_N_sf"/>
</dbReference>
<dbReference type="PANTHER" id="PTHR36306">
    <property type="entry name" value="ALPHA-AMYLASE-RELATED-RELATED"/>
    <property type="match status" value="1"/>
</dbReference>
<dbReference type="Gene3D" id="3.20.110.10">
    <property type="entry name" value="Glycoside hydrolase 38, N terminal domain"/>
    <property type="match status" value="2"/>
</dbReference>
<evidence type="ECO:0000313" key="6">
    <source>
        <dbReference type="Proteomes" id="UP000196368"/>
    </source>
</evidence>
<evidence type="ECO:0000256" key="1">
    <source>
        <dbReference type="ARBA" id="ARBA00006821"/>
    </source>
</evidence>
<dbReference type="GO" id="GO:0003824">
    <property type="term" value="F:catalytic activity"/>
    <property type="evidence" value="ECO:0007669"/>
    <property type="project" value="InterPro"/>
</dbReference>
<accession>A0A1Y4DIX4</accession>
<evidence type="ECO:0000256" key="3">
    <source>
        <dbReference type="RuleBase" id="RU361196"/>
    </source>
</evidence>
<dbReference type="SUPFAM" id="SSF88713">
    <property type="entry name" value="Glycoside hydrolase/deacetylase"/>
    <property type="match status" value="1"/>
</dbReference>